<evidence type="ECO:0000256" key="9">
    <source>
        <dbReference type="SAM" id="MobiDB-lite"/>
    </source>
</evidence>
<evidence type="ECO:0000256" key="8">
    <source>
        <dbReference type="HAMAP-Rule" id="MF_00316"/>
    </source>
</evidence>
<evidence type="ECO:0000256" key="5">
    <source>
        <dbReference type="ARBA" id="ARBA00022842"/>
    </source>
</evidence>
<dbReference type="Gene3D" id="3.90.550.10">
    <property type="entry name" value="Spore Coat Polysaccharide Biosynthesis Protein SpsA, Chain A"/>
    <property type="match status" value="1"/>
</dbReference>
<evidence type="ECO:0000256" key="7">
    <source>
        <dbReference type="ARBA" id="ARBA00023150"/>
    </source>
</evidence>
<dbReference type="NCBIfam" id="TIGR02665">
    <property type="entry name" value="molyb_mobA"/>
    <property type="match status" value="1"/>
</dbReference>
<sequence length="249" mass="26446">MSRPHSDANSGPSRDGQTNPGVTPLPASGEQLAASLTPANITGVILAGGQARRMGGVDKGLVMLNEVPLIAHVLARLTPQVGELLINANRSHQEYAAYGHPLVEDREAGYHGPLMGMASALAAAHTEWVMVVACDVPHLPNDLVDTLCVALIDHANGDRLAGYRVQGDDASAEPALLAVAADDERYHPVICLLHRGLLPSLEAALAAGERKIDRWFAQHVWLTVQAGKAEDFANLNTLDECRAMESGPR</sequence>
<evidence type="ECO:0000256" key="3">
    <source>
        <dbReference type="ARBA" id="ARBA00022723"/>
    </source>
</evidence>
<accession>A0ABU9GHC9</accession>
<dbReference type="InterPro" id="IPR029044">
    <property type="entry name" value="Nucleotide-diphossugar_trans"/>
</dbReference>
<feature type="binding site" evidence="8">
    <location>
        <position position="135"/>
    </location>
    <ligand>
        <name>Mg(2+)</name>
        <dbReference type="ChEBI" id="CHEBI:18420"/>
    </ligand>
</feature>
<keyword evidence="7 8" id="KW-0501">Molybdenum cofactor biosynthesis</keyword>
<keyword evidence="11" id="KW-0548">Nucleotidyltransferase</keyword>
<feature type="compositionally biased region" description="Polar residues" evidence="9">
    <location>
        <begin position="7"/>
        <end position="21"/>
    </location>
</feature>
<dbReference type="EC" id="2.7.7.77" evidence="8"/>
<evidence type="ECO:0000313" key="12">
    <source>
        <dbReference type="Proteomes" id="UP001378242"/>
    </source>
</evidence>
<comment type="function">
    <text evidence="8">Transfers a GMP moiety from GTP to Mo-molybdopterin (Mo-MPT) cofactor (Moco or molybdenum cofactor) to form Mo-molybdopterin guanine dinucleotide (Mo-MGD) cofactor.</text>
</comment>
<dbReference type="HAMAP" id="MF_00316">
    <property type="entry name" value="MobA"/>
    <property type="match status" value="1"/>
</dbReference>
<evidence type="ECO:0000256" key="4">
    <source>
        <dbReference type="ARBA" id="ARBA00022741"/>
    </source>
</evidence>
<dbReference type="InterPro" id="IPR013482">
    <property type="entry name" value="Molybde_CF_guanTrfase"/>
</dbReference>
<comment type="catalytic activity">
    <reaction evidence="8">
        <text>Mo-molybdopterin + GTP + H(+) = Mo-molybdopterin guanine dinucleotide + diphosphate</text>
        <dbReference type="Rhea" id="RHEA:34243"/>
        <dbReference type="ChEBI" id="CHEBI:15378"/>
        <dbReference type="ChEBI" id="CHEBI:33019"/>
        <dbReference type="ChEBI" id="CHEBI:37565"/>
        <dbReference type="ChEBI" id="CHEBI:71302"/>
        <dbReference type="ChEBI" id="CHEBI:71310"/>
        <dbReference type="EC" id="2.7.7.77"/>
    </reaction>
</comment>
<evidence type="ECO:0000256" key="2">
    <source>
        <dbReference type="ARBA" id="ARBA00022679"/>
    </source>
</evidence>
<gene>
    <name evidence="8 11" type="primary">mobA</name>
    <name evidence="11" type="ORF">V6243_07730</name>
</gene>
<keyword evidence="6 8" id="KW-0342">GTP-binding</keyword>
<reference evidence="11 12" key="1">
    <citation type="submission" date="2024-02" db="EMBL/GenBank/DDBJ databases">
        <title>Bacteria isolated from the canopy kelp, Nereocystis luetkeana.</title>
        <authorList>
            <person name="Pfister C.A."/>
            <person name="Younker I.T."/>
            <person name="Light S.H."/>
        </authorList>
    </citation>
    <scope>NUCLEOTIDE SEQUENCE [LARGE SCALE GENOMIC DNA]</scope>
    <source>
        <strain evidence="11 12">TI.5.07</strain>
    </source>
</reference>
<dbReference type="SUPFAM" id="SSF53448">
    <property type="entry name" value="Nucleotide-diphospho-sugar transferases"/>
    <property type="match status" value="1"/>
</dbReference>
<evidence type="ECO:0000256" key="6">
    <source>
        <dbReference type="ARBA" id="ARBA00023134"/>
    </source>
</evidence>
<comment type="cofactor">
    <cofactor evidence="8">
        <name>Mg(2+)</name>
        <dbReference type="ChEBI" id="CHEBI:18420"/>
    </cofactor>
</comment>
<comment type="subcellular location">
    <subcellularLocation>
        <location evidence="8">Cytoplasm</location>
    </subcellularLocation>
</comment>
<protein>
    <recommendedName>
        <fullName evidence="8">Molybdenum cofactor guanylyltransferase</fullName>
        <shortName evidence="8">MoCo guanylyltransferase</shortName>
        <ecNumber evidence="8">2.7.7.77</ecNumber>
    </recommendedName>
    <alternativeName>
        <fullName evidence="8">GTP:molybdopterin guanylyltransferase</fullName>
    </alternativeName>
    <alternativeName>
        <fullName evidence="8">Mo-MPT guanylyltransferase</fullName>
    </alternativeName>
    <alternativeName>
        <fullName evidence="8">Molybdopterin guanylyltransferase</fullName>
    </alternativeName>
    <alternativeName>
        <fullName evidence="8">Molybdopterin-guanine dinucleotide synthase</fullName>
        <shortName evidence="8">MGD synthase</shortName>
    </alternativeName>
</protein>
<evidence type="ECO:0000313" key="11">
    <source>
        <dbReference type="EMBL" id="MEL0616722.1"/>
    </source>
</evidence>
<feature type="domain" description="MobA-like NTP transferase" evidence="10">
    <location>
        <begin position="43"/>
        <end position="219"/>
    </location>
</feature>
<feature type="binding site" evidence="8">
    <location>
        <begin position="46"/>
        <end position="48"/>
    </location>
    <ligand>
        <name>GTP</name>
        <dbReference type="ChEBI" id="CHEBI:37565"/>
    </ligand>
</feature>
<dbReference type="Proteomes" id="UP001378242">
    <property type="component" value="Unassembled WGS sequence"/>
</dbReference>
<organism evidence="11 12">
    <name type="scientific">Cobetia marina</name>
    <name type="common">Deleya marina</name>
    <dbReference type="NCBI Taxonomy" id="28258"/>
    <lineage>
        <taxon>Bacteria</taxon>
        <taxon>Pseudomonadati</taxon>
        <taxon>Pseudomonadota</taxon>
        <taxon>Gammaproteobacteria</taxon>
        <taxon>Oceanospirillales</taxon>
        <taxon>Halomonadaceae</taxon>
        <taxon>Cobetia</taxon>
    </lineage>
</organism>
<keyword evidence="4 8" id="KW-0547">Nucleotide-binding</keyword>
<dbReference type="RefSeq" id="WP_284729287.1">
    <property type="nucleotide sequence ID" value="NZ_JASCSB010000011.1"/>
</dbReference>
<dbReference type="Pfam" id="PF12804">
    <property type="entry name" value="NTP_transf_3"/>
    <property type="match status" value="1"/>
</dbReference>
<feature type="binding site" evidence="8">
    <location>
        <position position="135"/>
    </location>
    <ligand>
        <name>GTP</name>
        <dbReference type="ChEBI" id="CHEBI:37565"/>
    </ligand>
</feature>
<feature type="binding site" evidence="8">
    <location>
        <position position="87"/>
    </location>
    <ligand>
        <name>GTP</name>
        <dbReference type="ChEBI" id="CHEBI:37565"/>
    </ligand>
</feature>
<dbReference type="InterPro" id="IPR025877">
    <property type="entry name" value="MobA-like_NTP_Trfase"/>
</dbReference>
<keyword evidence="5 8" id="KW-0460">Magnesium</keyword>
<evidence type="ECO:0000256" key="1">
    <source>
        <dbReference type="ARBA" id="ARBA00022490"/>
    </source>
</evidence>
<dbReference type="GO" id="GO:0061603">
    <property type="term" value="F:molybdenum cofactor guanylyltransferase activity"/>
    <property type="evidence" value="ECO:0007669"/>
    <property type="project" value="UniProtKB-EC"/>
</dbReference>
<feature type="binding site" evidence="8">
    <location>
        <position position="59"/>
    </location>
    <ligand>
        <name>GTP</name>
        <dbReference type="ChEBI" id="CHEBI:37565"/>
    </ligand>
</feature>
<proteinExistence type="inferred from homology"/>
<comment type="caution">
    <text evidence="11">The sequence shown here is derived from an EMBL/GenBank/DDBJ whole genome shotgun (WGS) entry which is preliminary data.</text>
</comment>
<dbReference type="PANTHER" id="PTHR19136:SF81">
    <property type="entry name" value="MOLYBDENUM COFACTOR GUANYLYLTRANSFERASE"/>
    <property type="match status" value="1"/>
</dbReference>
<comment type="subunit">
    <text evidence="8">Monomer.</text>
</comment>
<comment type="domain">
    <text evidence="8">The N-terminal domain determines nucleotide recognition and specific binding, while the C-terminal domain determines the specific binding to the target protein.</text>
</comment>
<feature type="binding site" evidence="8">
    <location>
        <position position="105"/>
    </location>
    <ligand>
        <name>GTP</name>
        <dbReference type="ChEBI" id="CHEBI:37565"/>
    </ligand>
</feature>
<keyword evidence="1 8" id="KW-0963">Cytoplasm</keyword>
<dbReference type="PANTHER" id="PTHR19136">
    <property type="entry name" value="MOLYBDENUM COFACTOR GUANYLYLTRANSFERASE"/>
    <property type="match status" value="1"/>
</dbReference>
<keyword evidence="3 8" id="KW-0479">Metal-binding</keyword>
<name>A0ABU9GHC9_COBMA</name>
<evidence type="ECO:0000259" key="10">
    <source>
        <dbReference type="Pfam" id="PF12804"/>
    </source>
</evidence>
<comment type="similarity">
    <text evidence="8">Belongs to the MobA family.</text>
</comment>
<feature type="region of interest" description="Disordered" evidence="9">
    <location>
        <begin position="1"/>
        <end position="28"/>
    </location>
</feature>
<keyword evidence="12" id="KW-1185">Reference proteome</keyword>
<keyword evidence="2 8" id="KW-0808">Transferase</keyword>
<dbReference type="CDD" id="cd02503">
    <property type="entry name" value="MobA"/>
    <property type="match status" value="1"/>
</dbReference>
<dbReference type="EMBL" id="JBAKAP010000006">
    <property type="protein sequence ID" value="MEL0616722.1"/>
    <property type="molecule type" value="Genomic_DNA"/>
</dbReference>